<dbReference type="Proteomes" id="UP001211907">
    <property type="component" value="Unassembled WGS sequence"/>
</dbReference>
<dbReference type="GO" id="GO:0016020">
    <property type="term" value="C:membrane"/>
    <property type="evidence" value="ECO:0007669"/>
    <property type="project" value="UniProtKB-SubCell"/>
</dbReference>
<accession>A0AAD5T3Z3</accession>
<evidence type="ECO:0008006" key="9">
    <source>
        <dbReference type="Google" id="ProtNLM"/>
    </source>
</evidence>
<protein>
    <recommendedName>
        <fullName evidence="9">Transmembrane protein 14</fullName>
    </recommendedName>
</protein>
<dbReference type="InterPro" id="IPR044890">
    <property type="entry name" value="TMEM14_sf"/>
</dbReference>
<feature type="transmembrane region" description="Helical" evidence="6">
    <location>
        <begin position="29"/>
        <end position="47"/>
    </location>
</feature>
<evidence type="ECO:0000256" key="1">
    <source>
        <dbReference type="ARBA" id="ARBA00004370"/>
    </source>
</evidence>
<evidence type="ECO:0000256" key="2">
    <source>
        <dbReference type="ARBA" id="ARBA00007590"/>
    </source>
</evidence>
<evidence type="ECO:0000313" key="8">
    <source>
        <dbReference type="Proteomes" id="UP001211907"/>
    </source>
</evidence>
<feature type="transmembrane region" description="Helical" evidence="6">
    <location>
        <begin position="80"/>
        <end position="96"/>
    </location>
</feature>
<comment type="similarity">
    <text evidence="2">Belongs to the TMEM14 family.</text>
</comment>
<dbReference type="PANTHER" id="PTHR12668:SF53">
    <property type="entry name" value="TMEM14 PROTEIN HOMOLOG YJR085C"/>
    <property type="match status" value="1"/>
</dbReference>
<dbReference type="Gene3D" id="1.10.10.1740">
    <property type="entry name" value="Transmembrane protein 14-like"/>
    <property type="match status" value="1"/>
</dbReference>
<dbReference type="Pfam" id="PF03647">
    <property type="entry name" value="Tmemb_14"/>
    <property type="match status" value="1"/>
</dbReference>
<evidence type="ECO:0000256" key="4">
    <source>
        <dbReference type="ARBA" id="ARBA00022989"/>
    </source>
</evidence>
<dbReference type="AlphaFoldDB" id="A0AAD5T3Z3"/>
<feature type="transmembrane region" description="Helical" evidence="6">
    <location>
        <begin position="6"/>
        <end position="22"/>
    </location>
</feature>
<comment type="subcellular location">
    <subcellularLocation>
        <location evidence="1">Membrane</location>
    </subcellularLocation>
</comment>
<proteinExistence type="inferred from homology"/>
<organism evidence="7 8">
    <name type="scientific">Physocladia obscura</name>
    <dbReference type="NCBI Taxonomy" id="109957"/>
    <lineage>
        <taxon>Eukaryota</taxon>
        <taxon>Fungi</taxon>
        <taxon>Fungi incertae sedis</taxon>
        <taxon>Chytridiomycota</taxon>
        <taxon>Chytridiomycota incertae sedis</taxon>
        <taxon>Chytridiomycetes</taxon>
        <taxon>Chytridiales</taxon>
        <taxon>Chytriomycetaceae</taxon>
        <taxon>Physocladia</taxon>
    </lineage>
</organism>
<sequence length="106" mass="10892">MADHLANTLAAVCGVGGIVGYAKGKSVPSLVAGIGFGALYATSGYLIKKNADYGVELALGSSLVLVGATGPRALRTRKNVPVLMATLGFLGSGYYAKKLYQNYYGV</sequence>
<dbReference type="InterPro" id="IPR005349">
    <property type="entry name" value="TMEM14"/>
</dbReference>
<keyword evidence="5 6" id="KW-0472">Membrane</keyword>
<gene>
    <name evidence="7" type="ORF">HK100_000703</name>
</gene>
<dbReference type="PANTHER" id="PTHR12668">
    <property type="entry name" value="TRANSMEMBRANE PROTEIN 14, 15"/>
    <property type="match status" value="1"/>
</dbReference>
<comment type="caution">
    <text evidence="7">The sequence shown here is derived from an EMBL/GenBank/DDBJ whole genome shotgun (WGS) entry which is preliminary data.</text>
</comment>
<evidence type="ECO:0000313" key="7">
    <source>
        <dbReference type="EMBL" id="KAJ3117981.1"/>
    </source>
</evidence>
<name>A0AAD5T3Z3_9FUNG</name>
<evidence type="ECO:0000256" key="5">
    <source>
        <dbReference type="ARBA" id="ARBA00023136"/>
    </source>
</evidence>
<keyword evidence="3 6" id="KW-0812">Transmembrane</keyword>
<dbReference type="EMBL" id="JADGJH010001143">
    <property type="protein sequence ID" value="KAJ3117981.1"/>
    <property type="molecule type" value="Genomic_DNA"/>
</dbReference>
<keyword evidence="4 6" id="KW-1133">Transmembrane helix</keyword>
<reference evidence="7" key="1">
    <citation type="submission" date="2020-05" db="EMBL/GenBank/DDBJ databases">
        <title>Phylogenomic resolution of chytrid fungi.</title>
        <authorList>
            <person name="Stajich J.E."/>
            <person name="Amses K."/>
            <person name="Simmons R."/>
            <person name="Seto K."/>
            <person name="Myers J."/>
            <person name="Bonds A."/>
            <person name="Quandt C.A."/>
            <person name="Barry K."/>
            <person name="Liu P."/>
            <person name="Grigoriev I."/>
            <person name="Longcore J.E."/>
            <person name="James T.Y."/>
        </authorList>
    </citation>
    <scope>NUCLEOTIDE SEQUENCE</scope>
    <source>
        <strain evidence="7">JEL0513</strain>
    </source>
</reference>
<keyword evidence="8" id="KW-1185">Reference proteome</keyword>
<evidence type="ECO:0000256" key="3">
    <source>
        <dbReference type="ARBA" id="ARBA00022692"/>
    </source>
</evidence>
<evidence type="ECO:0000256" key="6">
    <source>
        <dbReference type="SAM" id="Phobius"/>
    </source>
</evidence>